<reference evidence="1 2" key="1">
    <citation type="submission" date="2016-03" db="EMBL/GenBank/DDBJ databases">
        <title>Whole genome sequencing of Grifola frondosa 9006-11.</title>
        <authorList>
            <person name="Min B."/>
            <person name="Park H."/>
            <person name="Kim J.-G."/>
            <person name="Cho H."/>
            <person name="Oh Y.-L."/>
            <person name="Kong W.-S."/>
            <person name="Choi I.-G."/>
        </authorList>
    </citation>
    <scope>NUCLEOTIDE SEQUENCE [LARGE SCALE GENOMIC DNA]</scope>
    <source>
        <strain evidence="1 2">9006-11</strain>
    </source>
</reference>
<sequence length="60" mass="6937">MRRGVWEDGVVDEDWLVLDRCVRYATVRGYQVAIDVNVGEWVELEKDCFPMRHGVAAGIR</sequence>
<comment type="caution">
    <text evidence="1">The sequence shown here is derived from an EMBL/GenBank/DDBJ whole genome shotgun (WGS) entry which is preliminary data.</text>
</comment>
<proteinExistence type="predicted"/>
<accession>A0A1C7LZA8</accession>
<dbReference type="EMBL" id="LUGG01000015">
    <property type="protein sequence ID" value="OBZ69992.1"/>
    <property type="molecule type" value="Genomic_DNA"/>
</dbReference>
<name>A0A1C7LZA8_GRIFR</name>
<dbReference type="AlphaFoldDB" id="A0A1C7LZA8"/>
<dbReference type="Proteomes" id="UP000092993">
    <property type="component" value="Unassembled WGS sequence"/>
</dbReference>
<evidence type="ECO:0000313" key="1">
    <source>
        <dbReference type="EMBL" id="OBZ69992.1"/>
    </source>
</evidence>
<keyword evidence="2" id="KW-1185">Reference proteome</keyword>
<organism evidence="1 2">
    <name type="scientific">Grifola frondosa</name>
    <name type="common">Maitake</name>
    <name type="synonym">Polyporus frondosus</name>
    <dbReference type="NCBI Taxonomy" id="5627"/>
    <lineage>
        <taxon>Eukaryota</taxon>
        <taxon>Fungi</taxon>
        <taxon>Dikarya</taxon>
        <taxon>Basidiomycota</taxon>
        <taxon>Agaricomycotina</taxon>
        <taxon>Agaricomycetes</taxon>
        <taxon>Polyporales</taxon>
        <taxon>Grifolaceae</taxon>
        <taxon>Grifola</taxon>
    </lineage>
</organism>
<protein>
    <submittedName>
        <fullName evidence="1">Uncharacterized protein</fullName>
    </submittedName>
</protein>
<evidence type="ECO:0000313" key="2">
    <source>
        <dbReference type="Proteomes" id="UP000092993"/>
    </source>
</evidence>
<gene>
    <name evidence="1" type="ORF">A0H81_10509</name>
</gene>